<dbReference type="EMBL" id="JAWWNJ010000033">
    <property type="protein sequence ID" value="KAK7025904.1"/>
    <property type="molecule type" value="Genomic_DNA"/>
</dbReference>
<accession>A0AAW0BJ66</accession>
<sequence length="304" mass="34026">MSARSDFIEAAWSPVSAETYPWTELLQTNDYSWGTIDMPCMSNTIADSEPASSASNSDAWSSVGGNSQVPEDWLFRLFSEPLPSYGTRTIEEATPLCYSNRSLLAVAVWRGNMESKCSNLQLDLTTNIKLCAPLTLSRALLDPEGPTFRKPAIWTWPFLLKLVLLDEPLSIQEIIAEFSKRFTWCRGSDWAWKLQRLLLNDHTILLSFLAASSSIWLTEYSSSVDCLQNTATRQARLSDHQSCPTLKSTGAKNFAGMYLAGHNMPPKRNKNGKFCVPGFSKYSMFGAAVNKTSLFGYSREYMKT</sequence>
<comment type="caution">
    <text evidence="1">The sequence shown here is derived from an EMBL/GenBank/DDBJ whole genome shotgun (WGS) entry which is preliminary data.</text>
</comment>
<proteinExistence type="predicted"/>
<dbReference type="AlphaFoldDB" id="A0AAW0BJ66"/>
<keyword evidence="2" id="KW-1185">Reference proteome</keyword>
<evidence type="ECO:0000313" key="1">
    <source>
        <dbReference type="EMBL" id="KAK7025904.1"/>
    </source>
</evidence>
<protein>
    <submittedName>
        <fullName evidence="1">Uncharacterized protein</fullName>
    </submittedName>
</protein>
<gene>
    <name evidence="1" type="ORF">R3P38DRAFT_2778679</name>
</gene>
<reference evidence="1 2" key="1">
    <citation type="journal article" date="2024" name="J Genomics">
        <title>Draft genome sequencing and assembly of Favolaschia claudopus CIRM-BRFM 2984 isolated from oak limbs.</title>
        <authorList>
            <person name="Navarro D."/>
            <person name="Drula E."/>
            <person name="Chaduli D."/>
            <person name="Cazenave R."/>
            <person name="Ahrendt S."/>
            <person name="Wang J."/>
            <person name="Lipzen A."/>
            <person name="Daum C."/>
            <person name="Barry K."/>
            <person name="Grigoriev I.V."/>
            <person name="Favel A."/>
            <person name="Rosso M.N."/>
            <person name="Martin F."/>
        </authorList>
    </citation>
    <scope>NUCLEOTIDE SEQUENCE [LARGE SCALE GENOMIC DNA]</scope>
    <source>
        <strain evidence="1 2">CIRM-BRFM 2984</strain>
    </source>
</reference>
<evidence type="ECO:0000313" key="2">
    <source>
        <dbReference type="Proteomes" id="UP001362999"/>
    </source>
</evidence>
<name>A0AAW0BJ66_9AGAR</name>
<organism evidence="1 2">
    <name type="scientific">Favolaschia claudopus</name>
    <dbReference type="NCBI Taxonomy" id="2862362"/>
    <lineage>
        <taxon>Eukaryota</taxon>
        <taxon>Fungi</taxon>
        <taxon>Dikarya</taxon>
        <taxon>Basidiomycota</taxon>
        <taxon>Agaricomycotina</taxon>
        <taxon>Agaricomycetes</taxon>
        <taxon>Agaricomycetidae</taxon>
        <taxon>Agaricales</taxon>
        <taxon>Marasmiineae</taxon>
        <taxon>Mycenaceae</taxon>
        <taxon>Favolaschia</taxon>
    </lineage>
</organism>
<dbReference type="Proteomes" id="UP001362999">
    <property type="component" value="Unassembled WGS sequence"/>
</dbReference>